<dbReference type="PANTHER" id="PTHR33362">
    <property type="entry name" value="SIALIC ACID TRAP TRANSPORTER PERMEASE PROTEIN SIAT-RELATED"/>
    <property type="match status" value="1"/>
</dbReference>
<keyword evidence="4 8" id="KW-0997">Cell inner membrane</keyword>
<dbReference type="InterPro" id="IPR055348">
    <property type="entry name" value="DctQ"/>
</dbReference>
<keyword evidence="3" id="KW-1003">Cell membrane</keyword>
<evidence type="ECO:0000259" key="11">
    <source>
        <dbReference type="Pfam" id="PF06808"/>
    </source>
</evidence>
<feature type="transmembrane region" description="Helical" evidence="9">
    <location>
        <begin position="392"/>
        <end position="414"/>
    </location>
</feature>
<dbReference type="InterPro" id="IPR004681">
    <property type="entry name" value="TRAP_DctM"/>
</dbReference>
<keyword evidence="13" id="KW-1185">Reference proteome</keyword>
<evidence type="ECO:0000256" key="2">
    <source>
        <dbReference type="ARBA" id="ARBA00022448"/>
    </source>
</evidence>
<comment type="subcellular location">
    <subcellularLocation>
        <location evidence="1 8">Cell inner membrane</location>
        <topology evidence="1 8">Multi-pass membrane protein</topology>
    </subcellularLocation>
</comment>
<evidence type="ECO:0000256" key="7">
    <source>
        <dbReference type="ARBA" id="ARBA00023136"/>
    </source>
</evidence>
<dbReference type="Pfam" id="PF06808">
    <property type="entry name" value="DctM"/>
    <property type="match status" value="1"/>
</dbReference>
<feature type="transmembrane region" description="Helical" evidence="9">
    <location>
        <begin position="636"/>
        <end position="657"/>
    </location>
</feature>
<dbReference type="AlphaFoldDB" id="A0A7X0F797"/>
<evidence type="ECO:0000256" key="3">
    <source>
        <dbReference type="ARBA" id="ARBA00022475"/>
    </source>
</evidence>
<feature type="transmembrane region" description="Helical" evidence="9">
    <location>
        <begin position="588"/>
        <end position="615"/>
    </location>
</feature>
<feature type="transmembrane region" description="Helical" evidence="9">
    <location>
        <begin position="505"/>
        <end position="523"/>
    </location>
</feature>
<feature type="transmembrane region" description="Helical" evidence="9">
    <location>
        <begin position="451"/>
        <end position="469"/>
    </location>
</feature>
<feature type="transmembrane region" description="Helical" evidence="9">
    <location>
        <begin position="535"/>
        <end position="556"/>
    </location>
</feature>
<evidence type="ECO:0000256" key="1">
    <source>
        <dbReference type="ARBA" id="ARBA00004429"/>
    </source>
</evidence>
<keyword evidence="7 9" id="KW-0472">Membrane</keyword>
<evidence type="ECO:0000313" key="12">
    <source>
        <dbReference type="EMBL" id="MBB6354233.1"/>
    </source>
</evidence>
<keyword evidence="6 9" id="KW-1133">Transmembrane helix</keyword>
<comment type="function">
    <text evidence="8">Part of the tripartite ATP-independent periplasmic (TRAP) transport system.</text>
</comment>
<dbReference type="Proteomes" id="UP000536262">
    <property type="component" value="Unassembled WGS sequence"/>
</dbReference>
<feature type="domain" description="Tripartite ATP-independent periplasmic transporters DctQ component" evidence="10">
    <location>
        <begin position="44"/>
        <end position="172"/>
    </location>
</feature>
<feature type="transmembrane region" description="Helical" evidence="9">
    <location>
        <begin position="563"/>
        <end position="582"/>
    </location>
</feature>
<feature type="transmembrane region" description="Helical" evidence="9">
    <location>
        <begin position="475"/>
        <end position="493"/>
    </location>
</feature>
<evidence type="ECO:0000256" key="9">
    <source>
        <dbReference type="SAM" id="Phobius"/>
    </source>
</evidence>
<keyword evidence="2 8" id="KW-0813">Transport</keyword>
<dbReference type="InterPro" id="IPR010656">
    <property type="entry name" value="DctM"/>
</dbReference>
<sequence length="658" mass="69296">MTTNSNVADATSSDHPPLLNVPDRFLRIGSDLLATTSSIWIFVIMAVICADIVMRSLFNQPLQGVPEIVAYSVPSYVFLAVTSAIRAGRFLRADFLYAPVLERYPRAGAVLEGFFNLAGTWVFYEIASGLWPKLAEAWRTAEFFGAVGVFTAPVWPFLATIFIGACLAGLQFGLMTTASTIRLWQVRGDRQHPFSLFAALAFIAVLVAGGYLVVSSGLSPITVGFVAIGGMLLLVLAGVHIATGLILLSFIGIWAVRGNPEIASRSLVLAAAGSINSYSFGVIPLFILMGLFVDIANVGRDAFAVAARLARRLKGGLGIATVFANAVFAAITGSSIASAAVFTRVATPQMMLHGYSTRFSVGVVAGSSVLGMLIPPSLLLIVYGLIAEVSVGKLFIAAVLPGLLLAVAFAGLIMGMARFSPSFIFAAGQQASASPAELDDSVSFRDFSSKMMPIMVLIAVVLGGIYTGFFTPTESGAIGAAGGLVIAVLKGALDWKKFSRILVEAAQISASVLVLIVAANLYSRLLTLTNIPQGVAEWIIAAGFGLAAFLAIYLLIVIVLGMFLDSVSIMLILLPLMLPVVSSLGGDLVWFGIVTTIAVEIGLLTPPFGLSVYVVKGTLPPGMATLNDIFIGTLPFAAMMLLVTIVLMVFPWLSLVFV</sequence>
<feature type="transmembrane region" description="Helical" evidence="9">
    <location>
        <begin position="143"/>
        <end position="174"/>
    </location>
</feature>
<feature type="transmembrane region" description="Helical" evidence="9">
    <location>
        <begin position="363"/>
        <end position="386"/>
    </location>
</feature>
<feature type="transmembrane region" description="Helical" evidence="9">
    <location>
        <begin position="267"/>
        <end position="293"/>
    </location>
</feature>
<dbReference type="GO" id="GO:0005886">
    <property type="term" value="C:plasma membrane"/>
    <property type="evidence" value="ECO:0007669"/>
    <property type="project" value="UniProtKB-SubCell"/>
</dbReference>
<feature type="transmembrane region" description="Helical" evidence="9">
    <location>
        <begin position="317"/>
        <end position="342"/>
    </location>
</feature>
<evidence type="ECO:0000256" key="4">
    <source>
        <dbReference type="ARBA" id="ARBA00022519"/>
    </source>
</evidence>
<dbReference type="Pfam" id="PF04290">
    <property type="entry name" value="DctQ"/>
    <property type="match status" value="1"/>
</dbReference>
<name>A0A7X0F797_9HYPH</name>
<evidence type="ECO:0000313" key="13">
    <source>
        <dbReference type="Proteomes" id="UP000536262"/>
    </source>
</evidence>
<dbReference type="GO" id="GO:0022857">
    <property type="term" value="F:transmembrane transporter activity"/>
    <property type="evidence" value="ECO:0007669"/>
    <property type="project" value="UniProtKB-UniRule"/>
</dbReference>
<evidence type="ECO:0000259" key="10">
    <source>
        <dbReference type="Pfam" id="PF04290"/>
    </source>
</evidence>
<feature type="transmembrane region" description="Helical" evidence="9">
    <location>
        <begin position="68"/>
        <end position="88"/>
    </location>
</feature>
<feature type="transmembrane region" description="Helical" evidence="9">
    <location>
        <begin position="194"/>
        <end position="214"/>
    </location>
</feature>
<feature type="transmembrane region" description="Helical" evidence="9">
    <location>
        <begin position="32"/>
        <end position="53"/>
    </location>
</feature>
<protein>
    <submittedName>
        <fullName evidence="12">Tripartite ATP-independent transporter DctM subunit</fullName>
    </submittedName>
</protein>
<dbReference type="NCBIfam" id="TIGR00786">
    <property type="entry name" value="dctM"/>
    <property type="match status" value="1"/>
</dbReference>
<dbReference type="RefSeq" id="WP_184699348.1">
    <property type="nucleotide sequence ID" value="NZ_BAABEG010000001.1"/>
</dbReference>
<evidence type="ECO:0000256" key="6">
    <source>
        <dbReference type="ARBA" id="ARBA00022989"/>
    </source>
</evidence>
<reference evidence="12 13" key="1">
    <citation type="submission" date="2020-08" db="EMBL/GenBank/DDBJ databases">
        <title>Genomic Encyclopedia of Type Strains, Phase IV (KMG-IV): sequencing the most valuable type-strain genomes for metagenomic binning, comparative biology and taxonomic classification.</title>
        <authorList>
            <person name="Goeker M."/>
        </authorList>
    </citation>
    <scope>NUCLEOTIDE SEQUENCE [LARGE SCALE GENOMIC DNA]</scope>
    <source>
        <strain evidence="12 13">DSM 7051</strain>
    </source>
</reference>
<feature type="domain" description="TRAP C4-dicarboxylate transport system permease DctM subunit" evidence="11">
    <location>
        <begin position="229"/>
        <end position="653"/>
    </location>
</feature>
<comment type="caution">
    <text evidence="12">The sequence shown here is derived from an EMBL/GenBank/DDBJ whole genome shotgun (WGS) entry which is preliminary data.</text>
</comment>
<accession>A0A7X0F797</accession>
<feature type="transmembrane region" description="Helical" evidence="9">
    <location>
        <begin position="109"/>
        <end position="131"/>
    </location>
</feature>
<organism evidence="12 13">
    <name type="scientific">Aminobacter aganoensis</name>
    <dbReference type="NCBI Taxonomy" id="83264"/>
    <lineage>
        <taxon>Bacteria</taxon>
        <taxon>Pseudomonadati</taxon>
        <taxon>Pseudomonadota</taxon>
        <taxon>Alphaproteobacteria</taxon>
        <taxon>Hyphomicrobiales</taxon>
        <taxon>Phyllobacteriaceae</taxon>
        <taxon>Aminobacter</taxon>
    </lineage>
</organism>
<evidence type="ECO:0000256" key="5">
    <source>
        <dbReference type="ARBA" id="ARBA00022692"/>
    </source>
</evidence>
<dbReference type="PANTHER" id="PTHR33362:SF5">
    <property type="entry name" value="C4-DICARBOXYLATE TRAP TRANSPORTER LARGE PERMEASE PROTEIN DCTM"/>
    <property type="match status" value="1"/>
</dbReference>
<keyword evidence="5 9" id="KW-0812">Transmembrane</keyword>
<proteinExistence type="predicted"/>
<evidence type="ECO:0000256" key="8">
    <source>
        <dbReference type="RuleBase" id="RU369079"/>
    </source>
</evidence>
<gene>
    <name evidence="12" type="ORF">GGR00_002007</name>
</gene>
<feature type="transmembrane region" description="Helical" evidence="9">
    <location>
        <begin position="226"/>
        <end position="255"/>
    </location>
</feature>
<dbReference type="EMBL" id="JACHOU010000003">
    <property type="protein sequence ID" value="MBB6354233.1"/>
    <property type="molecule type" value="Genomic_DNA"/>
</dbReference>